<dbReference type="PANTHER" id="PTHR46910">
    <property type="entry name" value="TRANSCRIPTION FACTOR PDR1"/>
    <property type="match status" value="1"/>
</dbReference>
<dbReference type="PANTHER" id="PTHR46910:SF1">
    <property type="entry name" value="MISCELLANEOUS ZN(II)2CYS6 TRANSCRIPTION FACTOR (EUROFUNG)-RELATED"/>
    <property type="match status" value="1"/>
</dbReference>
<evidence type="ECO:0000313" key="4">
    <source>
        <dbReference type="Proteomes" id="UP001437256"/>
    </source>
</evidence>
<comment type="caution">
    <text evidence="3">The sequence shown here is derived from an EMBL/GenBank/DDBJ whole genome shotgun (WGS) entry which is preliminary data.</text>
</comment>
<keyword evidence="4" id="KW-1185">Reference proteome</keyword>
<dbReference type="SMART" id="SM00906">
    <property type="entry name" value="Fungal_trans"/>
    <property type="match status" value="1"/>
</dbReference>
<dbReference type="CDD" id="cd12148">
    <property type="entry name" value="fungal_TF_MHR"/>
    <property type="match status" value="1"/>
</dbReference>
<evidence type="ECO:0000256" key="1">
    <source>
        <dbReference type="ARBA" id="ARBA00023242"/>
    </source>
</evidence>
<reference evidence="3 4" key="1">
    <citation type="submission" date="2024-05" db="EMBL/GenBank/DDBJ databases">
        <title>A draft genome resource for the thread blight pathogen Marasmius tenuissimus strain MS-2.</title>
        <authorList>
            <person name="Yulfo-Soto G.E."/>
            <person name="Baruah I.K."/>
            <person name="Amoako-Attah I."/>
            <person name="Bukari Y."/>
            <person name="Meinhardt L.W."/>
            <person name="Bailey B.A."/>
            <person name="Cohen S.P."/>
        </authorList>
    </citation>
    <scope>NUCLEOTIDE SEQUENCE [LARGE SCALE GENOMIC DNA]</scope>
    <source>
        <strain evidence="3 4">MS-2</strain>
    </source>
</reference>
<evidence type="ECO:0000313" key="3">
    <source>
        <dbReference type="EMBL" id="KAL0069689.1"/>
    </source>
</evidence>
<protein>
    <submittedName>
        <fullName evidence="3">Gypsy retrotransposon integrase-like protein 1</fullName>
    </submittedName>
</protein>
<dbReference type="Pfam" id="PF04082">
    <property type="entry name" value="Fungal_trans"/>
    <property type="match status" value="1"/>
</dbReference>
<accession>A0ABR3A8L0</accession>
<evidence type="ECO:0000259" key="2">
    <source>
        <dbReference type="SMART" id="SM00906"/>
    </source>
</evidence>
<name>A0ABR3A8L0_9AGAR</name>
<sequence>MKKGNDARALVNAVLSTSKPFVIPKDPEHVRQILFDLANHARSLDRQLSLTRETFGGYDASSVPTITAVPSLSDTPEAKEDGDVEDSIEQLTAELRKWQQTLRIRAPPFVFPEDDLFYDLIDLYFTRHHPFFPLLHRPTFESLVAEGLHLRDRSFGATVLAVCAIASRQFNDPRAFCEGTTSEHSLGWKYFRQIPLIRDSFTEPPTLYDIQLCSLAVYFLQTAPTPEAAWTIVGAGIRSAQEMGLHRKDASSELKTVEDELWRRAFWTLVCMDVFLSTSLGRPRATTPDE</sequence>
<keyword evidence="1" id="KW-0539">Nucleus</keyword>
<dbReference type="InterPro" id="IPR050987">
    <property type="entry name" value="AtrR-like"/>
</dbReference>
<proteinExistence type="predicted"/>
<dbReference type="Proteomes" id="UP001437256">
    <property type="component" value="Unassembled WGS sequence"/>
</dbReference>
<gene>
    <name evidence="3" type="primary">GIN1_12</name>
    <name evidence="3" type="ORF">AAF712_003347</name>
</gene>
<dbReference type="EMBL" id="JBBXMP010000011">
    <property type="protein sequence ID" value="KAL0069689.1"/>
    <property type="molecule type" value="Genomic_DNA"/>
</dbReference>
<feature type="domain" description="Xylanolytic transcriptional activator regulatory" evidence="2">
    <location>
        <begin position="229"/>
        <end position="290"/>
    </location>
</feature>
<dbReference type="InterPro" id="IPR007219">
    <property type="entry name" value="XnlR_reg_dom"/>
</dbReference>
<organism evidence="3 4">
    <name type="scientific">Marasmius tenuissimus</name>
    <dbReference type="NCBI Taxonomy" id="585030"/>
    <lineage>
        <taxon>Eukaryota</taxon>
        <taxon>Fungi</taxon>
        <taxon>Dikarya</taxon>
        <taxon>Basidiomycota</taxon>
        <taxon>Agaricomycotina</taxon>
        <taxon>Agaricomycetes</taxon>
        <taxon>Agaricomycetidae</taxon>
        <taxon>Agaricales</taxon>
        <taxon>Marasmiineae</taxon>
        <taxon>Marasmiaceae</taxon>
        <taxon>Marasmius</taxon>
    </lineage>
</organism>